<dbReference type="OrthoDB" id="10052040at2759"/>
<sequence>MNSTHSEAQVTQFGQAIRINNSTATTLSTLFSSSMGPFGSYKALISPGQTLRIAKDGNTLCKEIQFTHPTSIIITRAATSMYTTFGDGACSLIVLCCEIFGDAFRHFNNGVPIPRICSSLQSCLNDLMSYLKALERPFEEDTLCRMGYSIIRTKVDEETATRLSRILVQAVENATQSQFFDMNMVEVIKMQEGDVSETMYVDGLVLDHGGRHYAMPTSLEDVCVLITNMSLEYEKPEINAEFCYSTAGQRDELAVREREFILQRSRAIAEFGRRIKESHGKNLIVVTEKGIDPYSLEVFAESGILALRRAKRRNLERLVKMCGGSLITQVGQLSEKALGYCQRVSVRKIGDEMFTFIEGTPFKGSCTILIRGNSQHEMSRMESGIRGALKSMYVSLKNKTYIEGGYSLYRSLVLHIRERMDSVSDRDVIGYKIMENAFLSMIKALLRNSGKDIQEELTRILRGGECERVVDNSSVVSAVISNSAVVATSLLLVDEIIKAGKPIKENKPEN</sequence>
<keyword evidence="6 7" id="KW-0143">Chaperone</keyword>
<dbReference type="PRINTS" id="PR00304">
    <property type="entry name" value="TCOMPLEXTCP1"/>
</dbReference>
<dbReference type="Pfam" id="PF00118">
    <property type="entry name" value="Cpn60_TCP1"/>
    <property type="match status" value="1"/>
</dbReference>
<dbReference type="GeneID" id="859231"/>
<dbReference type="InterPro" id="IPR027409">
    <property type="entry name" value="GroEL-like_apical_dom_sf"/>
</dbReference>
<comment type="similarity">
    <text evidence="2 7">Belongs to the TCP-1 chaperonin family.</text>
</comment>
<protein>
    <submittedName>
        <fullName evidence="8">T-COMPLEX PROTEIN 1 ZETA SUBUNIT</fullName>
    </submittedName>
</protein>
<name>Q8SRR6_ENCCU</name>
<keyword evidence="5 7" id="KW-0067">ATP-binding</keyword>
<dbReference type="Proteomes" id="UP000000819">
    <property type="component" value="Chromosome VI"/>
</dbReference>
<comment type="function">
    <text evidence="1">Molecular chaperone; assists the folding of proteins upon ATP hydrolysis.</text>
</comment>
<dbReference type="Gene3D" id="3.50.7.10">
    <property type="entry name" value="GroEL"/>
    <property type="match status" value="1"/>
</dbReference>
<evidence type="ECO:0000313" key="8">
    <source>
        <dbReference type="EMBL" id="CAD25411.1"/>
    </source>
</evidence>
<gene>
    <name evidence="8" type="ordered locus">ECU06_0510</name>
</gene>
<evidence type="ECO:0000256" key="6">
    <source>
        <dbReference type="ARBA" id="ARBA00023186"/>
    </source>
</evidence>
<dbReference type="InParanoid" id="Q8SRR6"/>
<dbReference type="GO" id="GO:0005524">
    <property type="term" value="F:ATP binding"/>
    <property type="evidence" value="ECO:0007669"/>
    <property type="project" value="UniProtKB-KW"/>
</dbReference>
<evidence type="ECO:0000256" key="1">
    <source>
        <dbReference type="ARBA" id="ARBA00002912"/>
    </source>
</evidence>
<dbReference type="Gene3D" id="3.30.260.10">
    <property type="entry name" value="TCP-1-like chaperonin intermediate domain"/>
    <property type="match status" value="1"/>
</dbReference>
<dbReference type="GO" id="GO:0140662">
    <property type="term" value="F:ATP-dependent protein folding chaperone"/>
    <property type="evidence" value="ECO:0007669"/>
    <property type="project" value="InterPro"/>
</dbReference>
<dbReference type="InterPro" id="IPR027410">
    <property type="entry name" value="TCP-1-like_intermed_sf"/>
</dbReference>
<reference evidence="8 9" key="2">
    <citation type="journal article" date="2009" name="BMC Genomics">
        <title>Identification of transcriptional signals in Encephalitozoon cuniculi widespread among Microsporidia phylum: support for accurate structural genome annotation.</title>
        <authorList>
            <person name="Peyretaillade E."/>
            <person name="Goncalves O."/>
            <person name="Terrat S."/>
            <person name="Dugat-Bony E."/>
            <person name="Wincker P."/>
            <person name="Cornman R.S."/>
            <person name="Evans J.D."/>
            <person name="Delbac F."/>
            <person name="Peyret P."/>
        </authorList>
    </citation>
    <scope>NUCLEOTIDE SEQUENCE [LARGE SCALE GENOMIC DNA]</scope>
    <source>
        <strain evidence="8 9">GB-M1</strain>
    </source>
</reference>
<dbReference type="SUPFAM" id="SSF48592">
    <property type="entry name" value="GroEL equatorial domain-like"/>
    <property type="match status" value="1"/>
</dbReference>
<dbReference type="SUPFAM" id="SSF54849">
    <property type="entry name" value="GroEL-intermediate domain like"/>
    <property type="match status" value="1"/>
</dbReference>
<dbReference type="EMBL" id="AL590446">
    <property type="protein sequence ID" value="CAD25411.1"/>
    <property type="molecule type" value="Genomic_DNA"/>
</dbReference>
<evidence type="ECO:0000256" key="2">
    <source>
        <dbReference type="ARBA" id="ARBA00008020"/>
    </source>
</evidence>
<evidence type="ECO:0000256" key="5">
    <source>
        <dbReference type="ARBA" id="ARBA00022840"/>
    </source>
</evidence>
<evidence type="ECO:0000256" key="4">
    <source>
        <dbReference type="ARBA" id="ARBA00022741"/>
    </source>
</evidence>
<dbReference type="VEuPathDB" id="MicrosporidiaDB:ECU06_0510"/>
<proteinExistence type="inferred from homology"/>
<comment type="subunit">
    <text evidence="3">Component of the T-complex protein 1 (TCP1) complex.</text>
</comment>
<accession>Q8SRR6</accession>
<evidence type="ECO:0000313" key="9">
    <source>
        <dbReference type="Proteomes" id="UP000000819"/>
    </source>
</evidence>
<dbReference type="RefSeq" id="NP_585807.1">
    <property type="nucleotide sequence ID" value="NM_001041429.1"/>
</dbReference>
<dbReference type="FunCoup" id="Q8SRR6">
    <property type="interactions" value="232"/>
</dbReference>
<dbReference type="HOGENOM" id="CLU_008891_3_1_1"/>
<dbReference type="SUPFAM" id="SSF52029">
    <property type="entry name" value="GroEL apical domain-like"/>
    <property type="match status" value="1"/>
</dbReference>
<dbReference type="InterPro" id="IPR002423">
    <property type="entry name" value="Cpn60/GroEL/TCP-1"/>
</dbReference>
<evidence type="ECO:0000256" key="7">
    <source>
        <dbReference type="RuleBase" id="RU004187"/>
    </source>
</evidence>
<dbReference type="KEGG" id="ecu:ECU06_0510"/>
<dbReference type="OMA" id="LHPRIMT"/>
<dbReference type="PANTHER" id="PTHR11353">
    <property type="entry name" value="CHAPERONIN"/>
    <property type="match status" value="1"/>
</dbReference>
<dbReference type="STRING" id="284813.Q8SRR6"/>
<evidence type="ECO:0000256" key="3">
    <source>
        <dbReference type="ARBA" id="ARBA00011381"/>
    </source>
</evidence>
<dbReference type="InterPro" id="IPR027413">
    <property type="entry name" value="GROEL-like_equatorial_sf"/>
</dbReference>
<keyword evidence="9" id="KW-1185">Reference proteome</keyword>
<dbReference type="AlphaFoldDB" id="Q8SRR6"/>
<keyword evidence="4 7" id="KW-0547">Nucleotide-binding</keyword>
<dbReference type="Gene3D" id="1.10.560.10">
    <property type="entry name" value="GroEL-like equatorial domain"/>
    <property type="match status" value="1"/>
</dbReference>
<reference evidence="8 9" key="1">
    <citation type="journal article" date="2001" name="Nature">
        <title>Genome sequence and gene compaction of the eukaryote parasite Encephalitozoon cuniculi.</title>
        <authorList>
            <person name="Katinka M.D."/>
            <person name="Duprat S."/>
            <person name="Cornillot E."/>
            <person name="Metenier G."/>
            <person name="Thomarat F."/>
            <person name="Prensier G."/>
            <person name="Barbe V."/>
            <person name="Peyretaillade E."/>
            <person name="Brottier P."/>
            <person name="Wincker P."/>
            <person name="Delbac F."/>
            <person name="El Alaoui H."/>
            <person name="Peyret P."/>
            <person name="Saurin W."/>
            <person name="Gouy M."/>
            <person name="Weissenbach J."/>
            <person name="Vivares C.P."/>
        </authorList>
    </citation>
    <scope>NUCLEOTIDE SEQUENCE [LARGE SCALE GENOMIC DNA]</scope>
    <source>
        <strain evidence="8 9">GB-M1</strain>
    </source>
</reference>
<dbReference type="InterPro" id="IPR017998">
    <property type="entry name" value="Chaperone_TCP-1"/>
</dbReference>
<organism evidence="8 9">
    <name type="scientific">Encephalitozoon cuniculi (strain GB-M1)</name>
    <name type="common">Microsporidian parasite</name>
    <dbReference type="NCBI Taxonomy" id="284813"/>
    <lineage>
        <taxon>Eukaryota</taxon>
        <taxon>Fungi</taxon>
        <taxon>Fungi incertae sedis</taxon>
        <taxon>Microsporidia</taxon>
        <taxon>Unikaryonidae</taxon>
        <taxon>Encephalitozoon</taxon>
    </lineage>
</organism>